<proteinExistence type="predicted"/>
<dbReference type="Proteomes" id="UP001500840">
    <property type="component" value="Unassembled WGS sequence"/>
</dbReference>
<feature type="region of interest" description="Disordered" evidence="1">
    <location>
        <begin position="156"/>
        <end position="188"/>
    </location>
</feature>
<reference evidence="3" key="1">
    <citation type="journal article" date="2019" name="Int. J. Syst. Evol. Microbiol.">
        <title>The Global Catalogue of Microorganisms (GCM) 10K type strain sequencing project: providing services to taxonomists for standard genome sequencing and annotation.</title>
        <authorList>
            <consortium name="The Broad Institute Genomics Platform"/>
            <consortium name="The Broad Institute Genome Sequencing Center for Infectious Disease"/>
            <person name="Wu L."/>
            <person name="Ma J."/>
        </authorList>
    </citation>
    <scope>NUCLEOTIDE SEQUENCE [LARGE SCALE GENOMIC DNA]</scope>
    <source>
        <strain evidence="3">JCM 17759</strain>
    </source>
</reference>
<evidence type="ECO:0000313" key="3">
    <source>
        <dbReference type="Proteomes" id="UP001500840"/>
    </source>
</evidence>
<comment type="caution">
    <text evidence="2">The sequence shown here is derived from an EMBL/GenBank/DDBJ whole genome shotgun (WGS) entry which is preliminary data.</text>
</comment>
<gene>
    <name evidence="2" type="ORF">GCM10023156_26020</name>
</gene>
<evidence type="ECO:0000256" key="1">
    <source>
        <dbReference type="SAM" id="MobiDB-lite"/>
    </source>
</evidence>
<sequence length="188" mass="21077">MLGTNIMRTSLAIFVLVAFCGQLFADEQRKLVVFPVDRSIVDVDNEFSQNNPFYKQRAGAFYEIKYVGPSAESLFRIAAVRPEQMPGTLDALRAFVYDWLDAYVRGNGAIDPADRNTCAARLDQRFDSLFDSGLQRKLYRVWRNDESNKLRFLMASPKGVQRTASEPSRSSEPAAEPVLSGKSSPPAQ</sequence>
<accession>A0ABP8MSH6</accession>
<evidence type="ECO:0000313" key="2">
    <source>
        <dbReference type="EMBL" id="GAA4454124.1"/>
    </source>
</evidence>
<protein>
    <recommendedName>
        <fullName evidence="4">Chalcone isomerase domain-containing protein</fullName>
    </recommendedName>
</protein>
<dbReference type="EMBL" id="BAABGA010000035">
    <property type="protein sequence ID" value="GAA4454124.1"/>
    <property type="molecule type" value="Genomic_DNA"/>
</dbReference>
<keyword evidence="3" id="KW-1185">Reference proteome</keyword>
<name>A0ABP8MSH6_9BACT</name>
<evidence type="ECO:0008006" key="4">
    <source>
        <dbReference type="Google" id="ProtNLM"/>
    </source>
</evidence>
<feature type="compositionally biased region" description="Low complexity" evidence="1">
    <location>
        <begin position="164"/>
        <end position="177"/>
    </location>
</feature>
<organism evidence="2 3">
    <name type="scientific">Novipirellula rosea</name>
    <dbReference type="NCBI Taxonomy" id="1031540"/>
    <lineage>
        <taxon>Bacteria</taxon>
        <taxon>Pseudomonadati</taxon>
        <taxon>Planctomycetota</taxon>
        <taxon>Planctomycetia</taxon>
        <taxon>Pirellulales</taxon>
        <taxon>Pirellulaceae</taxon>
        <taxon>Novipirellula</taxon>
    </lineage>
</organism>